<dbReference type="PANTHER" id="PTHR37299">
    <property type="entry name" value="TRANSCRIPTIONAL REGULATOR-RELATED"/>
    <property type="match status" value="1"/>
</dbReference>
<feature type="transmembrane region" description="Helical" evidence="1">
    <location>
        <begin position="102"/>
        <end position="123"/>
    </location>
</feature>
<dbReference type="InterPro" id="IPR007492">
    <property type="entry name" value="LytTR_DNA-bd_dom"/>
</dbReference>
<dbReference type="PANTHER" id="PTHR37299:SF1">
    <property type="entry name" value="STAGE 0 SPORULATION PROTEIN A HOMOLOG"/>
    <property type="match status" value="1"/>
</dbReference>
<dbReference type="InterPro" id="IPR046947">
    <property type="entry name" value="LytR-like"/>
</dbReference>
<protein>
    <submittedName>
        <fullName evidence="3">LytTR family transcriptional regulator</fullName>
    </submittedName>
</protein>
<evidence type="ECO:0000259" key="2">
    <source>
        <dbReference type="PROSITE" id="PS50930"/>
    </source>
</evidence>
<keyword evidence="1" id="KW-1133">Transmembrane helix</keyword>
<evidence type="ECO:0000313" key="4">
    <source>
        <dbReference type="Proteomes" id="UP000767947"/>
    </source>
</evidence>
<gene>
    <name evidence="3" type="ORF">G6042_07130</name>
</gene>
<keyword evidence="4" id="KW-1185">Reference proteome</keyword>
<accession>A0ABX1QS25</accession>
<dbReference type="Proteomes" id="UP000767947">
    <property type="component" value="Unassembled WGS sequence"/>
</dbReference>
<sequence length="259" mass="30637">MVSCLFFLIVATIILDFIYSLFQNSSFFISESLLFSSFWLLFFPLTKLLLKLIQPNKLWQNICFTAIITCFHLSIYPALIWFLSKTFYYHTFPYWQTFNFGITEYAVKSILIYGFVVTFFVYINKSQRRTILPQEKQTLKQSFISSIITSDRNKKKIIIDVNEILYFSANSPYVNIFHLSKKYLHTETLKSLETQLDDKQFIRIHKSHIVNSDKIISIQSRKNGDYDVTLIDNTNLRMSRNYVAKFKSNFGKQHHLAIK</sequence>
<keyword evidence="1" id="KW-0812">Transmembrane</keyword>
<dbReference type="PROSITE" id="PS50930">
    <property type="entry name" value="HTH_LYTTR"/>
    <property type="match status" value="1"/>
</dbReference>
<comment type="caution">
    <text evidence="3">The sequence shown here is derived from an EMBL/GenBank/DDBJ whole genome shotgun (WGS) entry which is preliminary data.</text>
</comment>
<keyword evidence="1" id="KW-0472">Membrane</keyword>
<dbReference type="Pfam" id="PF04397">
    <property type="entry name" value="LytTR"/>
    <property type="match status" value="1"/>
</dbReference>
<organism evidence="3 4">
    <name type="scientific">Flavobacterium solisilvae</name>
    <dbReference type="NCBI Taxonomy" id="1852019"/>
    <lineage>
        <taxon>Bacteria</taxon>
        <taxon>Pseudomonadati</taxon>
        <taxon>Bacteroidota</taxon>
        <taxon>Flavobacteriia</taxon>
        <taxon>Flavobacteriales</taxon>
        <taxon>Flavobacteriaceae</taxon>
        <taxon>Flavobacterium</taxon>
    </lineage>
</organism>
<dbReference type="SMART" id="SM00850">
    <property type="entry name" value="LytTR"/>
    <property type="match status" value="1"/>
</dbReference>
<dbReference type="Gene3D" id="2.40.50.1020">
    <property type="entry name" value="LytTr DNA-binding domain"/>
    <property type="match status" value="1"/>
</dbReference>
<feature type="transmembrane region" description="Helical" evidence="1">
    <location>
        <begin position="62"/>
        <end position="82"/>
    </location>
</feature>
<proteinExistence type="predicted"/>
<evidence type="ECO:0000313" key="3">
    <source>
        <dbReference type="EMBL" id="NMH25036.1"/>
    </source>
</evidence>
<reference evidence="3 4" key="1">
    <citation type="submission" date="2020-02" db="EMBL/GenBank/DDBJ databases">
        <title>Flavobacterium sp. genome.</title>
        <authorList>
            <person name="Jung H.S."/>
            <person name="Baek J.H."/>
            <person name="Jeon C.O."/>
        </authorList>
    </citation>
    <scope>NUCLEOTIDE SEQUENCE [LARGE SCALE GENOMIC DNA]</scope>
    <source>
        <strain evidence="3 4">SE-s27</strain>
    </source>
</reference>
<evidence type="ECO:0000256" key="1">
    <source>
        <dbReference type="SAM" id="Phobius"/>
    </source>
</evidence>
<feature type="transmembrane region" description="Helical" evidence="1">
    <location>
        <begin position="33"/>
        <end position="50"/>
    </location>
</feature>
<dbReference type="EMBL" id="JAAMPT010000205">
    <property type="protein sequence ID" value="NMH25036.1"/>
    <property type="molecule type" value="Genomic_DNA"/>
</dbReference>
<feature type="domain" description="HTH LytTR-type" evidence="2">
    <location>
        <begin position="148"/>
        <end position="252"/>
    </location>
</feature>
<name>A0ABX1QS25_9FLAO</name>